<keyword evidence="1" id="KW-1185">Reference proteome</keyword>
<reference evidence="2" key="1">
    <citation type="submission" date="2020-12" db="UniProtKB">
        <authorList>
            <consortium name="WormBaseParasite"/>
        </authorList>
    </citation>
    <scope>IDENTIFICATION</scope>
    <source>
        <strain evidence="2">MHco3</strain>
    </source>
</reference>
<dbReference type="Proteomes" id="UP000025227">
    <property type="component" value="Unplaced"/>
</dbReference>
<protein>
    <submittedName>
        <fullName evidence="2">Uncharacterized protein</fullName>
    </submittedName>
</protein>
<accession>A0A7I5EDA7</accession>
<organism evidence="1 2">
    <name type="scientific">Haemonchus contortus</name>
    <name type="common">Barber pole worm</name>
    <dbReference type="NCBI Taxonomy" id="6289"/>
    <lineage>
        <taxon>Eukaryota</taxon>
        <taxon>Metazoa</taxon>
        <taxon>Ecdysozoa</taxon>
        <taxon>Nematoda</taxon>
        <taxon>Chromadorea</taxon>
        <taxon>Rhabditida</taxon>
        <taxon>Rhabditina</taxon>
        <taxon>Rhabditomorpha</taxon>
        <taxon>Strongyloidea</taxon>
        <taxon>Trichostrongylidae</taxon>
        <taxon>Haemonchus</taxon>
    </lineage>
</organism>
<name>A0A7I5EDA7_HAECO</name>
<dbReference type="AlphaFoldDB" id="A0A7I5EDA7"/>
<dbReference type="WBParaSite" id="HCON_00160540-00001">
    <property type="protein sequence ID" value="HCON_00160540-00001"/>
    <property type="gene ID" value="HCON_00160540"/>
</dbReference>
<evidence type="ECO:0000313" key="2">
    <source>
        <dbReference type="WBParaSite" id="HCON_00160540-00001"/>
    </source>
</evidence>
<sequence>MQSGKVEHDVSGATRHRPWHAVLKTGEGTLGNATERCQRCRCPRQWQRQRTRPRRSILMKNLQMESGSAIGVLSDPIFNCLRCINTKIKPQKRRTESVLYELEEPLQGRSPISSAYHRRFRRQDRLLKNI</sequence>
<evidence type="ECO:0000313" key="1">
    <source>
        <dbReference type="Proteomes" id="UP000025227"/>
    </source>
</evidence>
<proteinExistence type="predicted"/>